<feature type="region of interest" description="Disordered" evidence="1">
    <location>
        <begin position="84"/>
        <end position="124"/>
    </location>
</feature>
<proteinExistence type="predicted"/>
<protein>
    <submittedName>
        <fullName evidence="2">Protein transport protein sec71</fullName>
    </submittedName>
</protein>
<evidence type="ECO:0000313" key="3">
    <source>
        <dbReference type="Proteomes" id="UP001431209"/>
    </source>
</evidence>
<accession>A0AAW2ZJ32</accession>
<gene>
    <name evidence="2" type="ORF">AKO1_010696</name>
</gene>
<dbReference type="AlphaFoldDB" id="A0AAW2ZJ32"/>
<dbReference type="EMBL" id="JAOPGA020001552">
    <property type="protein sequence ID" value="KAL0489388.1"/>
    <property type="molecule type" value="Genomic_DNA"/>
</dbReference>
<dbReference type="Proteomes" id="UP001431209">
    <property type="component" value="Unassembled WGS sequence"/>
</dbReference>
<comment type="caution">
    <text evidence="2">The sequence shown here is derived from an EMBL/GenBank/DDBJ whole genome shotgun (WGS) entry which is preliminary data.</text>
</comment>
<evidence type="ECO:0000313" key="2">
    <source>
        <dbReference type="EMBL" id="KAL0489388.1"/>
    </source>
</evidence>
<organism evidence="2 3">
    <name type="scientific">Acrasis kona</name>
    <dbReference type="NCBI Taxonomy" id="1008807"/>
    <lineage>
        <taxon>Eukaryota</taxon>
        <taxon>Discoba</taxon>
        <taxon>Heterolobosea</taxon>
        <taxon>Tetramitia</taxon>
        <taxon>Eutetramitia</taxon>
        <taxon>Acrasidae</taxon>
        <taxon>Acrasis</taxon>
    </lineage>
</organism>
<keyword evidence="3" id="KW-1185">Reference proteome</keyword>
<sequence>MSLNDVRVSFMKQIEDLNLIQNTIYVGDTRNFIQTLKHLDEKISLLEKSFDRIEFCIQKEMPYVSKVDDFQQKCEEQRDYLRESVRSSATSNYPLPTQPNTSTAFDFNPLPPTPSSSKKLKDVRNQKLRMYQAVKRDLRSEFESNDAMQDD</sequence>
<reference evidence="2 3" key="1">
    <citation type="submission" date="2024-03" db="EMBL/GenBank/DDBJ databases">
        <title>The Acrasis kona genome and developmental transcriptomes reveal deep origins of eukaryotic multicellular pathways.</title>
        <authorList>
            <person name="Sheikh S."/>
            <person name="Fu C.-J."/>
            <person name="Brown M.W."/>
            <person name="Baldauf S.L."/>
        </authorList>
    </citation>
    <scope>NUCLEOTIDE SEQUENCE [LARGE SCALE GENOMIC DNA]</scope>
    <source>
        <strain evidence="2 3">ATCC MYA-3509</strain>
    </source>
</reference>
<name>A0AAW2ZJ32_9EUKA</name>
<feature type="compositionally biased region" description="Polar residues" evidence="1">
    <location>
        <begin position="86"/>
        <end position="105"/>
    </location>
</feature>
<evidence type="ECO:0000256" key="1">
    <source>
        <dbReference type="SAM" id="MobiDB-lite"/>
    </source>
</evidence>